<feature type="compositionally biased region" description="Basic residues" evidence="1">
    <location>
        <begin position="83"/>
        <end position="102"/>
    </location>
</feature>
<accession>A0A914XIR8</accession>
<name>A0A914XIR8_9BILA</name>
<feature type="region of interest" description="Disordered" evidence="1">
    <location>
        <begin position="63"/>
        <end position="102"/>
    </location>
</feature>
<keyword evidence="2" id="KW-1185">Reference proteome</keyword>
<feature type="region of interest" description="Disordered" evidence="1">
    <location>
        <begin position="1"/>
        <end position="33"/>
    </location>
</feature>
<dbReference type="WBParaSite" id="PSAMB.scaffold798size41182.g8840.t1">
    <property type="protein sequence ID" value="PSAMB.scaffold798size41182.g8840.t1"/>
    <property type="gene ID" value="PSAMB.scaffold798size41182.g8840"/>
</dbReference>
<protein>
    <submittedName>
        <fullName evidence="3">Uncharacterized protein</fullName>
    </submittedName>
</protein>
<dbReference type="Proteomes" id="UP000887566">
    <property type="component" value="Unplaced"/>
</dbReference>
<proteinExistence type="predicted"/>
<evidence type="ECO:0000313" key="3">
    <source>
        <dbReference type="WBParaSite" id="PSAMB.scaffold798size41182.g8840.t1"/>
    </source>
</evidence>
<evidence type="ECO:0000313" key="2">
    <source>
        <dbReference type="Proteomes" id="UP000887566"/>
    </source>
</evidence>
<sequence>MTTRQAKRRVCYIRQLNKSDGGRTNRQRRVRPLDPSSAAWTKFDRAERLGDWAAAAAAVVALKSRGESRSARPTTPSAPPHLAIRRRHRRRRVPAPRPRKPI</sequence>
<organism evidence="2 3">
    <name type="scientific">Plectus sambesii</name>
    <dbReference type="NCBI Taxonomy" id="2011161"/>
    <lineage>
        <taxon>Eukaryota</taxon>
        <taxon>Metazoa</taxon>
        <taxon>Ecdysozoa</taxon>
        <taxon>Nematoda</taxon>
        <taxon>Chromadorea</taxon>
        <taxon>Plectida</taxon>
        <taxon>Plectina</taxon>
        <taxon>Plectoidea</taxon>
        <taxon>Plectidae</taxon>
        <taxon>Plectus</taxon>
    </lineage>
</organism>
<feature type="compositionally biased region" description="Basic residues" evidence="1">
    <location>
        <begin position="1"/>
        <end position="11"/>
    </location>
</feature>
<evidence type="ECO:0000256" key="1">
    <source>
        <dbReference type="SAM" id="MobiDB-lite"/>
    </source>
</evidence>
<dbReference type="AlphaFoldDB" id="A0A914XIR8"/>
<reference evidence="3" key="1">
    <citation type="submission" date="2022-11" db="UniProtKB">
        <authorList>
            <consortium name="WormBaseParasite"/>
        </authorList>
    </citation>
    <scope>IDENTIFICATION</scope>
</reference>